<protein>
    <submittedName>
        <fullName evidence="2">Uncharacterized protein</fullName>
    </submittedName>
</protein>
<name>A0ABR1RKC7_9PEZI</name>
<comment type="caution">
    <text evidence="2">The sequence shown here is derived from an EMBL/GenBank/DDBJ whole genome shotgun (WGS) entry which is preliminary data.</text>
</comment>
<organism evidence="2 3">
    <name type="scientific">Apiospora marii</name>
    <dbReference type="NCBI Taxonomy" id="335849"/>
    <lineage>
        <taxon>Eukaryota</taxon>
        <taxon>Fungi</taxon>
        <taxon>Dikarya</taxon>
        <taxon>Ascomycota</taxon>
        <taxon>Pezizomycotina</taxon>
        <taxon>Sordariomycetes</taxon>
        <taxon>Xylariomycetidae</taxon>
        <taxon>Amphisphaeriales</taxon>
        <taxon>Apiosporaceae</taxon>
        <taxon>Apiospora</taxon>
    </lineage>
</organism>
<keyword evidence="3" id="KW-1185">Reference proteome</keyword>
<proteinExistence type="predicted"/>
<reference evidence="2 3" key="1">
    <citation type="submission" date="2023-01" db="EMBL/GenBank/DDBJ databases">
        <title>Analysis of 21 Apiospora genomes using comparative genomics revels a genus with tremendous synthesis potential of carbohydrate active enzymes and secondary metabolites.</title>
        <authorList>
            <person name="Sorensen T."/>
        </authorList>
    </citation>
    <scope>NUCLEOTIDE SEQUENCE [LARGE SCALE GENOMIC DNA]</scope>
    <source>
        <strain evidence="2 3">CBS 20057</strain>
    </source>
</reference>
<feature type="compositionally biased region" description="Basic and acidic residues" evidence="1">
    <location>
        <begin position="62"/>
        <end position="79"/>
    </location>
</feature>
<accession>A0ABR1RKC7</accession>
<evidence type="ECO:0000313" key="2">
    <source>
        <dbReference type="EMBL" id="KAK8013706.1"/>
    </source>
</evidence>
<dbReference type="Proteomes" id="UP001396898">
    <property type="component" value="Unassembled WGS sequence"/>
</dbReference>
<dbReference type="EMBL" id="JAQQWI010000013">
    <property type="protein sequence ID" value="KAK8013706.1"/>
    <property type="molecule type" value="Genomic_DNA"/>
</dbReference>
<feature type="region of interest" description="Disordered" evidence="1">
    <location>
        <begin position="135"/>
        <end position="157"/>
    </location>
</feature>
<evidence type="ECO:0000256" key="1">
    <source>
        <dbReference type="SAM" id="MobiDB-lite"/>
    </source>
</evidence>
<evidence type="ECO:0000313" key="3">
    <source>
        <dbReference type="Proteomes" id="UP001396898"/>
    </source>
</evidence>
<feature type="region of interest" description="Disordered" evidence="1">
    <location>
        <begin position="62"/>
        <end position="106"/>
    </location>
</feature>
<gene>
    <name evidence="2" type="ORF">PG991_009299</name>
</gene>
<sequence length="183" mass="20592">MLVAWEEIALALGMKESILESDDRWAKSTQLSRTRALDAFIAFLYTFLPGHEKRLVDADVSKRTEAETRSRRAAADTPRECANLTNKDGDVGESKRHDLGHPRRWNTERGQDVTDIASTPSTASCFNEIEVDDKDRTSVPPLSKYISTEGTAPPPNFLQTLPKRYRSRAKKPNSVFETPTVKQ</sequence>
<feature type="compositionally biased region" description="Basic and acidic residues" evidence="1">
    <location>
        <begin position="87"/>
        <end position="106"/>
    </location>
</feature>